<evidence type="ECO:0000313" key="3">
    <source>
        <dbReference type="Proteomes" id="UP000292564"/>
    </source>
</evidence>
<sequence length="53" mass="4989">MTPVPGHPDGGTGAGAGPSYALMSPPSAAGEGSVRPAKILCLAVVAATIGTVE</sequence>
<gene>
    <name evidence="2" type="ORF">EV385_3607</name>
</gene>
<protein>
    <submittedName>
        <fullName evidence="2">Uncharacterized protein</fullName>
    </submittedName>
</protein>
<keyword evidence="3" id="KW-1185">Reference proteome</keyword>
<dbReference type="Proteomes" id="UP000292564">
    <property type="component" value="Unassembled WGS sequence"/>
</dbReference>
<accession>A0A4Q7ZMW8</accession>
<proteinExistence type="predicted"/>
<name>A0A4Q7ZMW8_9ACTN</name>
<evidence type="ECO:0000256" key="1">
    <source>
        <dbReference type="SAM" id="MobiDB-lite"/>
    </source>
</evidence>
<dbReference type="EMBL" id="SHKY01000001">
    <property type="protein sequence ID" value="RZU51773.1"/>
    <property type="molecule type" value="Genomic_DNA"/>
</dbReference>
<evidence type="ECO:0000313" key="2">
    <source>
        <dbReference type="EMBL" id="RZU51773.1"/>
    </source>
</evidence>
<organism evidence="2 3">
    <name type="scientific">Krasilnikovia cinnamomea</name>
    <dbReference type="NCBI Taxonomy" id="349313"/>
    <lineage>
        <taxon>Bacteria</taxon>
        <taxon>Bacillati</taxon>
        <taxon>Actinomycetota</taxon>
        <taxon>Actinomycetes</taxon>
        <taxon>Micromonosporales</taxon>
        <taxon>Micromonosporaceae</taxon>
        <taxon>Krasilnikovia</taxon>
    </lineage>
</organism>
<feature type="region of interest" description="Disordered" evidence="1">
    <location>
        <begin position="1"/>
        <end position="32"/>
    </location>
</feature>
<reference evidence="2 3" key="1">
    <citation type="submission" date="2019-02" db="EMBL/GenBank/DDBJ databases">
        <title>Sequencing the genomes of 1000 actinobacteria strains.</title>
        <authorList>
            <person name="Klenk H.-P."/>
        </authorList>
    </citation>
    <scope>NUCLEOTIDE SEQUENCE [LARGE SCALE GENOMIC DNA]</scope>
    <source>
        <strain evidence="2 3">DSM 45162</strain>
    </source>
</reference>
<dbReference type="AlphaFoldDB" id="A0A4Q7ZMW8"/>
<comment type="caution">
    <text evidence="2">The sequence shown here is derived from an EMBL/GenBank/DDBJ whole genome shotgun (WGS) entry which is preliminary data.</text>
</comment>